<dbReference type="InterPro" id="IPR036179">
    <property type="entry name" value="Ig-like_dom_sf"/>
</dbReference>
<dbReference type="GO" id="GO:0016020">
    <property type="term" value="C:membrane"/>
    <property type="evidence" value="ECO:0007669"/>
    <property type="project" value="UniProtKB-SubCell"/>
</dbReference>
<dbReference type="SUPFAM" id="SSF48726">
    <property type="entry name" value="Immunoglobulin"/>
    <property type="match status" value="1"/>
</dbReference>
<dbReference type="InterPro" id="IPR039311">
    <property type="entry name" value="FAM187A/B"/>
</dbReference>
<dbReference type="OrthoDB" id="6434091at2759"/>
<dbReference type="PANTHER" id="PTHR32178:SF6">
    <property type="entry name" value="IG-LIKE DOMAIN-CONTAINING PROTEIN"/>
    <property type="match status" value="1"/>
</dbReference>
<protein>
    <submittedName>
        <fullName evidence="8">Uncharacterized protein</fullName>
    </submittedName>
</protein>
<accession>N6T353</accession>
<evidence type="ECO:0000313" key="8">
    <source>
        <dbReference type="EMBL" id="ENN71983.1"/>
    </source>
</evidence>
<dbReference type="AlphaFoldDB" id="N6T353"/>
<dbReference type="OMA" id="EIMTGFC"/>
<evidence type="ECO:0000256" key="1">
    <source>
        <dbReference type="ARBA" id="ARBA00004479"/>
    </source>
</evidence>
<dbReference type="InterPro" id="IPR036383">
    <property type="entry name" value="TSP1_rpt_sf"/>
</dbReference>
<evidence type="ECO:0000256" key="5">
    <source>
        <dbReference type="ARBA" id="ARBA00022989"/>
    </source>
</evidence>
<comment type="subcellular location">
    <subcellularLocation>
        <location evidence="1">Membrane</location>
        <topology evidence="1">Single-pass type I membrane protein</topology>
    </subcellularLocation>
</comment>
<evidence type="ECO:0000256" key="2">
    <source>
        <dbReference type="ARBA" id="ARBA00008727"/>
    </source>
</evidence>
<proteinExistence type="inferred from homology"/>
<keyword evidence="3" id="KW-0812">Transmembrane</keyword>
<sequence length="363" mass="41123">MSNSGFEYLVLLFSYKDPGRTKPKQRTRANVEKAKIPNLDLFQFTLCKTAGPTLNFWGHEQSEYPGANAQFREENRAKWEEYYQCLNSQANNLNSQNSVTPEAIIGFETSSISLTCKLCLSPLESQNKDAITWEFARQQDEAMSPVEFTEHTLLSPEDRTLQIFNLKSENSGQYMCKLGNAVVAPYFLTVVNISETSMHQVHSPAAPSGPYSKKPEEIAFNLVLDTEWGEWSTCSTCGNVGRKHKMGYCNVYRKALESNYGIPCQSHILPPEVRRLPAVQARRNEIMTGFCHIPSYGFMKNQVKCPENLVFEVRDKEGKVIERADNSEGIYSLSQKLPPMEPSTERRLQYEAKGKDLVLECPG</sequence>
<organism evidence="8">
    <name type="scientific">Dendroctonus ponderosae</name>
    <name type="common">Mountain pine beetle</name>
    <dbReference type="NCBI Taxonomy" id="77166"/>
    <lineage>
        <taxon>Eukaryota</taxon>
        <taxon>Metazoa</taxon>
        <taxon>Ecdysozoa</taxon>
        <taxon>Arthropoda</taxon>
        <taxon>Hexapoda</taxon>
        <taxon>Insecta</taxon>
        <taxon>Pterygota</taxon>
        <taxon>Neoptera</taxon>
        <taxon>Endopterygota</taxon>
        <taxon>Coleoptera</taxon>
        <taxon>Polyphaga</taxon>
        <taxon>Cucujiformia</taxon>
        <taxon>Curculionidae</taxon>
        <taxon>Scolytinae</taxon>
        <taxon>Dendroctonus</taxon>
    </lineage>
</organism>
<keyword evidence="5" id="KW-1133">Transmembrane helix</keyword>
<dbReference type="HOGENOM" id="CLU_763468_0_0_1"/>
<dbReference type="EMBL" id="KB741247">
    <property type="protein sequence ID" value="ENN71983.1"/>
    <property type="molecule type" value="Genomic_DNA"/>
</dbReference>
<name>N6T353_DENPD</name>
<dbReference type="Gene3D" id="2.60.40.10">
    <property type="entry name" value="Immunoglobulins"/>
    <property type="match status" value="1"/>
</dbReference>
<evidence type="ECO:0000256" key="6">
    <source>
        <dbReference type="ARBA" id="ARBA00023136"/>
    </source>
</evidence>
<evidence type="ECO:0000256" key="4">
    <source>
        <dbReference type="ARBA" id="ARBA00022729"/>
    </source>
</evidence>
<reference evidence="8" key="1">
    <citation type="journal article" date="2013" name="Genome Biol.">
        <title>Draft genome of the mountain pine beetle, Dendroctonus ponderosae Hopkins, a major forest pest.</title>
        <authorList>
            <person name="Keeling C.I."/>
            <person name="Yuen M.M."/>
            <person name="Liao N.Y."/>
            <person name="Docking T.R."/>
            <person name="Chan S.K."/>
            <person name="Taylor G.A."/>
            <person name="Palmquist D.L."/>
            <person name="Jackman S.D."/>
            <person name="Nguyen A."/>
            <person name="Li M."/>
            <person name="Henderson H."/>
            <person name="Janes J.K."/>
            <person name="Zhao Y."/>
            <person name="Pandoh P."/>
            <person name="Moore R."/>
            <person name="Sperling F.A."/>
            <person name="Huber D.P."/>
            <person name="Birol I."/>
            <person name="Jones S.J."/>
            <person name="Bohlmann J."/>
        </authorList>
    </citation>
    <scope>NUCLEOTIDE SEQUENCE</scope>
</reference>
<feature type="non-terminal residue" evidence="8">
    <location>
        <position position="1"/>
    </location>
</feature>
<evidence type="ECO:0000256" key="3">
    <source>
        <dbReference type="ARBA" id="ARBA00022692"/>
    </source>
</evidence>
<comment type="similarity">
    <text evidence="2">Belongs to the FAM187 family.</text>
</comment>
<gene>
    <name evidence="8" type="ORF">YQE_11274</name>
</gene>
<keyword evidence="7" id="KW-0325">Glycoprotein</keyword>
<keyword evidence="4" id="KW-0732">Signal</keyword>
<dbReference type="InterPro" id="IPR007110">
    <property type="entry name" value="Ig-like_dom"/>
</dbReference>
<dbReference type="InterPro" id="IPR013783">
    <property type="entry name" value="Ig-like_fold"/>
</dbReference>
<evidence type="ECO:0000256" key="7">
    <source>
        <dbReference type="ARBA" id="ARBA00023180"/>
    </source>
</evidence>
<dbReference type="SUPFAM" id="SSF82895">
    <property type="entry name" value="TSP-1 type 1 repeat"/>
    <property type="match status" value="1"/>
</dbReference>
<keyword evidence="6" id="KW-0472">Membrane</keyword>
<dbReference type="PANTHER" id="PTHR32178">
    <property type="entry name" value="FAM187"/>
    <property type="match status" value="1"/>
</dbReference>
<dbReference type="PROSITE" id="PS50835">
    <property type="entry name" value="IG_LIKE"/>
    <property type="match status" value="1"/>
</dbReference>